<protein>
    <submittedName>
        <fullName evidence="1">Uncharacterized protein</fullName>
    </submittedName>
</protein>
<dbReference type="EMBL" id="PDCK01000039">
    <property type="protein sequence ID" value="PRQ59802.1"/>
    <property type="molecule type" value="Genomic_DNA"/>
</dbReference>
<reference evidence="1 2" key="1">
    <citation type="journal article" date="2018" name="Nat. Genet.">
        <title>The Rosa genome provides new insights in the design of modern roses.</title>
        <authorList>
            <person name="Bendahmane M."/>
        </authorList>
    </citation>
    <scope>NUCLEOTIDE SEQUENCE [LARGE SCALE GENOMIC DNA]</scope>
    <source>
        <strain evidence="2">cv. Old Blush</strain>
    </source>
</reference>
<accession>A0A2P6SMB3</accession>
<evidence type="ECO:0000313" key="1">
    <source>
        <dbReference type="EMBL" id="PRQ59802.1"/>
    </source>
</evidence>
<dbReference type="Gramene" id="PRQ59802">
    <property type="protein sequence ID" value="PRQ59802"/>
    <property type="gene ID" value="RchiOBHm_Chr1g0374191"/>
</dbReference>
<name>A0A2P6SMB3_ROSCH</name>
<dbReference type="AlphaFoldDB" id="A0A2P6SMB3"/>
<sequence>MLKEKTKLITIFIIAAALHACLSMMKSAMLVASWYKACHTSLHTLKYLCLYTQVPIYTLKYLLHDIDIYTMTHTMTHTT</sequence>
<dbReference type="Proteomes" id="UP000238479">
    <property type="component" value="Chromosome 1"/>
</dbReference>
<organism evidence="1 2">
    <name type="scientific">Rosa chinensis</name>
    <name type="common">China rose</name>
    <dbReference type="NCBI Taxonomy" id="74649"/>
    <lineage>
        <taxon>Eukaryota</taxon>
        <taxon>Viridiplantae</taxon>
        <taxon>Streptophyta</taxon>
        <taxon>Embryophyta</taxon>
        <taxon>Tracheophyta</taxon>
        <taxon>Spermatophyta</taxon>
        <taxon>Magnoliopsida</taxon>
        <taxon>eudicotyledons</taxon>
        <taxon>Gunneridae</taxon>
        <taxon>Pentapetalae</taxon>
        <taxon>rosids</taxon>
        <taxon>fabids</taxon>
        <taxon>Rosales</taxon>
        <taxon>Rosaceae</taxon>
        <taxon>Rosoideae</taxon>
        <taxon>Rosoideae incertae sedis</taxon>
        <taxon>Rosa</taxon>
    </lineage>
</organism>
<keyword evidence="2" id="KW-1185">Reference proteome</keyword>
<comment type="caution">
    <text evidence="1">The sequence shown here is derived from an EMBL/GenBank/DDBJ whole genome shotgun (WGS) entry which is preliminary data.</text>
</comment>
<gene>
    <name evidence="1" type="ORF">RchiOBHm_Chr1g0374191</name>
</gene>
<proteinExistence type="predicted"/>
<evidence type="ECO:0000313" key="2">
    <source>
        <dbReference type="Proteomes" id="UP000238479"/>
    </source>
</evidence>